<dbReference type="GO" id="GO:0016747">
    <property type="term" value="F:acyltransferase activity, transferring groups other than amino-acyl groups"/>
    <property type="evidence" value="ECO:0007669"/>
    <property type="project" value="InterPro"/>
</dbReference>
<dbReference type="PANTHER" id="PTHR43072">
    <property type="entry name" value="N-ACETYLTRANSFERASE"/>
    <property type="match status" value="1"/>
</dbReference>
<keyword evidence="3" id="KW-1185">Reference proteome</keyword>
<evidence type="ECO:0000259" key="1">
    <source>
        <dbReference type="PROSITE" id="PS51186"/>
    </source>
</evidence>
<dbReference type="Gene3D" id="3.40.630.30">
    <property type="match status" value="1"/>
</dbReference>
<evidence type="ECO:0000313" key="2">
    <source>
        <dbReference type="EMBL" id="TDP01831.1"/>
    </source>
</evidence>
<comment type="caution">
    <text evidence="2">The sequence shown here is derived from an EMBL/GenBank/DDBJ whole genome shotgun (WGS) entry which is preliminary data.</text>
</comment>
<dbReference type="Proteomes" id="UP000294656">
    <property type="component" value="Unassembled WGS sequence"/>
</dbReference>
<gene>
    <name evidence="2" type="ORF">DFP79_0005</name>
</gene>
<dbReference type="SUPFAM" id="SSF55729">
    <property type="entry name" value="Acyl-CoA N-acyltransferases (Nat)"/>
    <property type="match status" value="1"/>
</dbReference>
<organism evidence="2 3">
    <name type="scientific">Marinomonas balearica</name>
    <dbReference type="NCBI Taxonomy" id="491947"/>
    <lineage>
        <taxon>Bacteria</taxon>
        <taxon>Pseudomonadati</taxon>
        <taxon>Pseudomonadota</taxon>
        <taxon>Gammaproteobacteria</taxon>
        <taxon>Oceanospirillales</taxon>
        <taxon>Oceanospirillaceae</taxon>
        <taxon>Marinomonas</taxon>
    </lineage>
</organism>
<dbReference type="EMBL" id="SNXC01000001">
    <property type="protein sequence ID" value="TDP01831.1"/>
    <property type="molecule type" value="Genomic_DNA"/>
</dbReference>
<dbReference type="PROSITE" id="PS51186">
    <property type="entry name" value="GNAT"/>
    <property type="match status" value="1"/>
</dbReference>
<dbReference type="Pfam" id="PF00583">
    <property type="entry name" value="Acetyltransf_1"/>
    <property type="match status" value="1"/>
</dbReference>
<dbReference type="InterPro" id="IPR016181">
    <property type="entry name" value="Acyl_CoA_acyltransferase"/>
</dbReference>
<sequence length="145" mass="16558">MLVRNAEIQDLEQVVSLFHDYRAFNQCDNNPMEEVEFIKNRLENNDSTILLAIDNGEVVGFTQLYPLFSSTAMKKLFLLNDLYVLPESRGKGAANSLIEKAKQMAIKENARGLFLETQASNKTAQSLYEKVGFVKNDNFFYCMDL</sequence>
<name>A0A4R6MLE9_9GAMM</name>
<dbReference type="AlphaFoldDB" id="A0A4R6MLE9"/>
<keyword evidence="2" id="KW-0808">Transferase</keyword>
<feature type="domain" description="N-acetyltransferase" evidence="1">
    <location>
        <begin position="1"/>
        <end position="145"/>
    </location>
</feature>
<dbReference type="RefSeq" id="WP_133501749.1">
    <property type="nucleotide sequence ID" value="NZ_SNXC01000001.1"/>
</dbReference>
<dbReference type="InterPro" id="IPR000182">
    <property type="entry name" value="GNAT_dom"/>
</dbReference>
<protein>
    <submittedName>
        <fullName evidence="2">GNAT family acetyltransferase</fullName>
    </submittedName>
</protein>
<evidence type="ECO:0000313" key="3">
    <source>
        <dbReference type="Proteomes" id="UP000294656"/>
    </source>
</evidence>
<reference evidence="2 3" key="1">
    <citation type="submission" date="2019-03" db="EMBL/GenBank/DDBJ databases">
        <title>Genomic Encyclopedia of Type Strains, Phase III (KMG-III): the genomes of soil and plant-associated and newly described type strains.</title>
        <authorList>
            <person name="Whitman W."/>
        </authorList>
    </citation>
    <scope>NUCLEOTIDE SEQUENCE [LARGE SCALE GENOMIC DNA]</scope>
    <source>
        <strain evidence="2 3">CECT 7378</strain>
    </source>
</reference>
<dbReference type="PANTHER" id="PTHR43072:SF60">
    <property type="entry name" value="L-2,4-DIAMINOBUTYRIC ACID ACETYLTRANSFERASE"/>
    <property type="match status" value="1"/>
</dbReference>
<dbReference type="OrthoDB" id="9792929at2"/>
<dbReference type="CDD" id="cd04301">
    <property type="entry name" value="NAT_SF"/>
    <property type="match status" value="1"/>
</dbReference>
<proteinExistence type="predicted"/>
<accession>A0A4R6MLE9</accession>